<accession>A0A182SC91</accession>
<keyword evidence="2" id="KW-1185">Reference proteome</keyword>
<sequence>MSSVGGNRQLLVSNNWGAHVSCVLLFGVTTTLVQFAVGPATYGASTSSVSLLDDEDVNTYSLLRPHCCVREFLWPNRTQNSTSIIHRIAESCSGKCEHTEFGENGRPY</sequence>
<proteinExistence type="predicted"/>
<dbReference type="Proteomes" id="UP000075901">
    <property type="component" value="Unassembled WGS sequence"/>
</dbReference>
<evidence type="ECO:0000313" key="1">
    <source>
        <dbReference type="EnsemblMetazoa" id="AMAM003874-PA"/>
    </source>
</evidence>
<reference evidence="1" key="2">
    <citation type="submission" date="2020-05" db="UniProtKB">
        <authorList>
            <consortium name="EnsemblMetazoa"/>
        </authorList>
    </citation>
    <scope>IDENTIFICATION</scope>
    <source>
        <strain evidence="1">maculatus3</strain>
    </source>
</reference>
<dbReference type="EnsemblMetazoa" id="AMAM003874-RA">
    <property type="protein sequence ID" value="AMAM003874-PA"/>
    <property type="gene ID" value="AMAM003874"/>
</dbReference>
<dbReference type="VEuPathDB" id="VectorBase:AMAM003874"/>
<name>A0A182SC91_9DIPT</name>
<organism evidence="1 2">
    <name type="scientific">Anopheles maculatus</name>
    <dbReference type="NCBI Taxonomy" id="74869"/>
    <lineage>
        <taxon>Eukaryota</taxon>
        <taxon>Metazoa</taxon>
        <taxon>Ecdysozoa</taxon>
        <taxon>Arthropoda</taxon>
        <taxon>Hexapoda</taxon>
        <taxon>Insecta</taxon>
        <taxon>Pterygota</taxon>
        <taxon>Neoptera</taxon>
        <taxon>Endopterygota</taxon>
        <taxon>Diptera</taxon>
        <taxon>Nematocera</taxon>
        <taxon>Culicoidea</taxon>
        <taxon>Culicidae</taxon>
        <taxon>Anophelinae</taxon>
        <taxon>Anopheles</taxon>
        <taxon>Anopheles maculatus group</taxon>
    </lineage>
</organism>
<reference evidence="2" key="1">
    <citation type="submission" date="2013-09" db="EMBL/GenBank/DDBJ databases">
        <title>The Genome Sequence of Anopheles maculatus species B.</title>
        <authorList>
            <consortium name="The Broad Institute Genomics Platform"/>
            <person name="Neafsey D.E."/>
            <person name="Besansky N."/>
            <person name="Howell P."/>
            <person name="Walton C."/>
            <person name="Young S.K."/>
            <person name="Zeng Q."/>
            <person name="Gargeya S."/>
            <person name="Fitzgerald M."/>
            <person name="Haas B."/>
            <person name="Abouelleil A."/>
            <person name="Allen A.W."/>
            <person name="Alvarado L."/>
            <person name="Arachchi H.M."/>
            <person name="Berlin A.M."/>
            <person name="Chapman S.B."/>
            <person name="Gainer-Dewar J."/>
            <person name="Goldberg J."/>
            <person name="Griggs A."/>
            <person name="Gujja S."/>
            <person name="Hansen M."/>
            <person name="Howarth C."/>
            <person name="Imamovic A."/>
            <person name="Ireland A."/>
            <person name="Larimer J."/>
            <person name="McCowan C."/>
            <person name="Murphy C."/>
            <person name="Pearson M."/>
            <person name="Poon T.W."/>
            <person name="Priest M."/>
            <person name="Roberts A."/>
            <person name="Saif S."/>
            <person name="Shea T."/>
            <person name="Sisk P."/>
            <person name="Sykes S."/>
            <person name="Wortman J."/>
            <person name="Nusbaum C."/>
            <person name="Birren B."/>
        </authorList>
    </citation>
    <scope>NUCLEOTIDE SEQUENCE [LARGE SCALE GENOMIC DNA]</scope>
    <source>
        <strain evidence="2">maculatus3</strain>
    </source>
</reference>
<evidence type="ECO:0000313" key="2">
    <source>
        <dbReference type="Proteomes" id="UP000075901"/>
    </source>
</evidence>
<protein>
    <submittedName>
        <fullName evidence="1">Uncharacterized protein</fullName>
    </submittedName>
</protein>
<dbReference type="AlphaFoldDB" id="A0A182SC91"/>